<comment type="caution">
    <text evidence="1">The sequence shown here is derived from an EMBL/GenBank/DDBJ whole genome shotgun (WGS) entry which is preliminary data.</text>
</comment>
<dbReference type="InterPro" id="IPR036412">
    <property type="entry name" value="HAD-like_sf"/>
</dbReference>
<dbReference type="EMBL" id="LRRQ01000097">
    <property type="protein sequence ID" value="OAM89383.1"/>
    <property type="molecule type" value="Genomic_DNA"/>
</dbReference>
<name>A0A178IHC0_9BACT</name>
<sequence>MKQAKSGKFRLAAIDLDGTLLGPDSRIGDENRRAVARLQAAGVEVVPASGRHHHTIRPYAESLGGIRWLVSAQGGEVSDLARGRVLEQRFLAAEHAREALALGRAWGFAVVVYSDNDVFACKLESEGPALRHYEELAGRRVVRVDEAGLLERKIFKLVWDAEPEAIDRAFAAPSLARTHATKVRTSARMLEFVPPEATKGAAMASLAAHLGVDAADALGFGDGDNDVPLFQWAGVSVAMPHGTPDARAAATFAAPEGPPESAFARGVDELFRRFPKRFG</sequence>
<dbReference type="PANTHER" id="PTHR10000">
    <property type="entry name" value="PHOSPHOSERINE PHOSPHATASE"/>
    <property type="match status" value="1"/>
</dbReference>
<dbReference type="STRING" id="1184151.AW736_13350"/>
<keyword evidence="2" id="KW-1185">Reference proteome</keyword>
<dbReference type="GO" id="GO:0000287">
    <property type="term" value="F:magnesium ion binding"/>
    <property type="evidence" value="ECO:0007669"/>
    <property type="project" value="TreeGrafter"/>
</dbReference>
<dbReference type="RefSeq" id="WP_068770693.1">
    <property type="nucleotide sequence ID" value="NZ_CP109796.1"/>
</dbReference>
<dbReference type="GO" id="GO:0016791">
    <property type="term" value="F:phosphatase activity"/>
    <property type="evidence" value="ECO:0007669"/>
    <property type="project" value="TreeGrafter"/>
</dbReference>
<dbReference type="SUPFAM" id="SSF56784">
    <property type="entry name" value="HAD-like"/>
    <property type="match status" value="1"/>
</dbReference>
<evidence type="ECO:0000313" key="1">
    <source>
        <dbReference type="EMBL" id="OAM89383.1"/>
    </source>
</evidence>
<dbReference type="InterPro" id="IPR023214">
    <property type="entry name" value="HAD_sf"/>
</dbReference>
<dbReference type="InterPro" id="IPR006379">
    <property type="entry name" value="HAD-SF_hydro_IIB"/>
</dbReference>
<dbReference type="PROSITE" id="PS01229">
    <property type="entry name" value="COF_2"/>
    <property type="match status" value="1"/>
</dbReference>
<accession>A0A178IHC0</accession>
<gene>
    <name evidence="1" type="ORF">AW736_13350</name>
</gene>
<dbReference type="NCBIfam" id="TIGR01484">
    <property type="entry name" value="HAD-SF-IIB"/>
    <property type="match status" value="1"/>
</dbReference>
<dbReference type="GO" id="GO:0005829">
    <property type="term" value="C:cytosol"/>
    <property type="evidence" value="ECO:0007669"/>
    <property type="project" value="TreeGrafter"/>
</dbReference>
<dbReference type="OrthoDB" id="9781413at2"/>
<protein>
    <recommendedName>
        <fullName evidence="3">Haloacid dehalogenase</fullName>
    </recommendedName>
</protein>
<dbReference type="PANTHER" id="PTHR10000:SF8">
    <property type="entry name" value="HAD SUPERFAMILY HYDROLASE-LIKE, TYPE 3"/>
    <property type="match status" value="1"/>
</dbReference>
<dbReference type="Gene3D" id="3.30.1240.10">
    <property type="match status" value="1"/>
</dbReference>
<dbReference type="AlphaFoldDB" id="A0A178IHC0"/>
<reference evidence="1 2" key="1">
    <citation type="submission" date="2016-01" db="EMBL/GenBank/DDBJ databases">
        <title>High potential of lignocellulose degradation of a new Verrucomicrobia species.</title>
        <authorList>
            <person name="Wang Y."/>
            <person name="Shi Y."/>
            <person name="Qiu Z."/>
            <person name="Liu S."/>
            <person name="Yang H."/>
        </authorList>
    </citation>
    <scope>NUCLEOTIDE SEQUENCE [LARGE SCALE GENOMIC DNA]</scope>
    <source>
        <strain evidence="1 2">TSB47</strain>
    </source>
</reference>
<dbReference type="Pfam" id="PF08282">
    <property type="entry name" value="Hydrolase_3"/>
    <property type="match status" value="1"/>
</dbReference>
<evidence type="ECO:0000313" key="2">
    <source>
        <dbReference type="Proteomes" id="UP000078486"/>
    </source>
</evidence>
<dbReference type="Gene3D" id="3.40.50.1000">
    <property type="entry name" value="HAD superfamily/HAD-like"/>
    <property type="match status" value="1"/>
</dbReference>
<dbReference type="Proteomes" id="UP000078486">
    <property type="component" value="Unassembled WGS sequence"/>
</dbReference>
<proteinExistence type="predicted"/>
<organism evidence="1 2">
    <name type="scientific">Termitidicoccus mucosus</name>
    <dbReference type="NCBI Taxonomy" id="1184151"/>
    <lineage>
        <taxon>Bacteria</taxon>
        <taxon>Pseudomonadati</taxon>
        <taxon>Verrucomicrobiota</taxon>
        <taxon>Opitutia</taxon>
        <taxon>Opitutales</taxon>
        <taxon>Opitutaceae</taxon>
        <taxon>Termitidicoccus</taxon>
    </lineage>
</organism>
<evidence type="ECO:0008006" key="3">
    <source>
        <dbReference type="Google" id="ProtNLM"/>
    </source>
</evidence>